<dbReference type="Pfam" id="PF14099">
    <property type="entry name" value="Polysacc_lyase"/>
    <property type="match status" value="1"/>
</dbReference>
<dbReference type="AlphaFoldDB" id="A0A382MP24"/>
<gene>
    <name evidence="1" type="ORF">METZ01_LOCUS303204</name>
</gene>
<accession>A0A382MP24</accession>
<dbReference type="Gene3D" id="2.60.120.200">
    <property type="match status" value="1"/>
</dbReference>
<name>A0A382MP24_9ZZZZ</name>
<proteinExistence type="predicted"/>
<evidence type="ECO:0000313" key="1">
    <source>
        <dbReference type="EMBL" id="SVC50350.1"/>
    </source>
</evidence>
<evidence type="ECO:0008006" key="2">
    <source>
        <dbReference type="Google" id="ProtNLM"/>
    </source>
</evidence>
<feature type="non-terminal residue" evidence="1">
    <location>
        <position position="329"/>
    </location>
</feature>
<reference evidence="1" key="1">
    <citation type="submission" date="2018-05" db="EMBL/GenBank/DDBJ databases">
        <authorList>
            <person name="Lanie J.A."/>
            <person name="Ng W.-L."/>
            <person name="Kazmierczak K.M."/>
            <person name="Andrzejewski T.M."/>
            <person name="Davidsen T.M."/>
            <person name="Wayne K.J."/>
            <person name="Tettelin H."/>
            <person name="Glass J.I."/>
            <person name="Rusch D."/>
            <person name="Podicherti R."/>
            <person name="Tsui H.-C.T."/>
            <person name="Winkler M.E."/>
        </authorList>
    </citation>
    <scope>NUCLEOTIDE SEQUENCE</scope>
</reference>
<protein>
    <recommendedName>
        <fullName evidence="2">Alginate lyase 2 domain-containing protein</fullName>
    </recommendedName>
</protein>
<sequence>MMKKIIIIFISLFCINAFAGEMNLWKKNVKLPKDVVQGYKNYWNFGNNFAPKTHLTPDYAFRIVNKSDGHPVRFGKQSIRFELRRGDCGVGTGGYDDCAIHNDSIGMTSERHELGMDTDHSSLKGVTWNTYSIFLPDDFPRFDYEHLTLGQFHGHDPAGSQNPSFQWDIHNENGALEVLRRTACHLPENKNISCSTSIVQNYRGDLIPPNDVLGKWHDIVLNVKWTTKQDGYLKQWIDGKLVYHYSGNTSKPRGAKNNFKFGIYRGPTPKTPKVSTQVAYYDEIRLAKKSCEKLKLEDLGYSCADLEKQTINKLDYIPGKLEGSSTMDG</sequence>
<organism evidence="1">
    <name type="scientific">marine metagenome</name>
    <dbReference type="NCBI Taxonomy" id="408172"/>
    <lineage>
        <taxon>unclassified sequences</taxon>
        <taxon>metagenomes</taxon>
        <taxon>ecological metagenomes</taxon>
    </lineage>
</organism>
<dbReference type="EMBL" id="UINC01094801">
    <property type="protein sequence ID" value="SVC50350.1"/>
    <property type="molecule type" value="Genomic_DNA"/>
</dbReference>
<dbReference type="InterPro" id="IPR025975">
    <property type="entry name" value="Polysacc_lyase"/>
</dbReference>